<feature type="compositionally biased region" description="Low complexity" evidence="1">
    <location>
        <begin position="46"/>
        <end position="65"/>
    </location>
</feature>
<keyword evidence="2" id="KW-1133">Transmembrane helix</keyword>
<dbReference type="AlphaFoldDB" id="A0A9P8LDY9"/>
<dbReference type="PANTHER" id="PTHR35041">
    <property type="entry name" value="MEDIATOR OF RNA POLYMERASE II TRANSCRIPTION SUBUNIT 1"/>
    <property type="match status" value="1"/>
</dbReference>
<feature type="transmembrane region" description="Helical" evidence="2">
    <location>
        <begin position="174"/>
        <end position="192"/>
    </location>
</feature>
<name>A0A9P8LDY9_9PEZI</name>
<keyword evidence="4" id="KW-1185">Reference proteome</keyword>
<feature type="transmembrane region" description="Helical" evidence="2">
    <location>
        <begin position="131"/>
        <end position="154"/>
    </location>
</feature>
<feature type="compositionally biased region" description="Low complexity" evidence="1">
    <location>
        <begin position="1"/>
        <end position="10"/>
    </location>
</feature>
<accession>A0A9P8LDY9</accession>
<feature type="compositionally biased region" description="Polar residues" evidence="1">
    <location>
        <begin position="95"/>
        <end position="113"/>
    </location>
</feature>
<feature type="region of interest" description="Disordered" evidence="1">
    <location>
        <begin position="1"/>
        <end position="113"/>
    </location>
</feature>
<sequence length="275" mass="30178">MANWPSRSWRSPPPPPFSLSIRSPPAAGWSPLATNSAQQHELLDTPSQSSGSPASPAASFFRRSPTQQYSPLPLTNPYSGVPKRKSLSSNSSQSVNTIDSRATGHSGSASDSQYLLGRPTLRANDLWGIRWWTPFSMIGLFVLGVAGAISHHVFYSSLHGHEAKNQLEKVRYGTAMAVFTKATLVGSVVVAYQQRIWYTLRRKALSMRGINSLFTVADDPTMFREMDMIRNAKVATIMAVAIWYVKEFLTSLDLLAIGRFRDPAPAPALLNCPPS</sequence>
<evidence type="ECO:0000256" key="1">
    <source>
        <dbReference type="SAM" id="MobiDB-lite"/>
    </source>
</evidence>
<keyword evidence="2" id="KW-0812">Transmembrane</keyword>
<dbReference type="PANTHER" id="PTHR35041:SF3">
    <property type="entry name" value="FORMYLMETHIONINE DEFORMYLASE-LIKE PROTEIN"/>
    <property type="match status" value="1"/>
</dbReference>
<protein>
    <submittedName>
        <fullName evidence="3">Uncharacterized protein</fullName>
    </submittedName>
</protein>
<proteinExistence type="predicted"/>
<dbReference type="Proteomes" id="UP000750711">
    <property type="component" value="Unassembled WGS sequence"/>
</dbReference>
<evidence type="ECO:0000313" key="3">
    <source>
        <dbReference type="EMBL" id="KAH0562446.1"/>
    </source>
</evidence>
<evidence type="ECO:0000256" key="2">
    <source>
        <dbReference type="SAM" id="Phobius"/>
    </source>
</evidence>
<keyword evidence="2" id="KW-0472">Membrane</keyword>
<reference evidence="3" key="1">
    <citation type="submission" date="2021-03" db="EMBL/GenBank/DDBJ databases">
        <title>Comparative genomics and phylogenomic investigation of the class Geoglossomycetes provide insights into ecological specialization and systematics.</title>
        <authorList>
            <person name="Melie T."/>
            <person name="Pirro S."/>
            <person name="Miller A.N."/>
            <person name="Quandt A."/>
        </authorList>
    </citation>
    <scope>NUCLEOTIDE SEQUENCE</scope>
    <source>
        <strain evidence="3">CAQ_001_2017</strain>
    </source>
</reference>
<gene>
    <name evidence="3" type="ORF">GP486_002860</name>
</gene>
<evidence type="ECO:0000313" key="4">
    <source>
        <dbReference type="Proteomes" id="UP000750711"/>
    </source>
</evidence>
<comment type="caution">
    <text evidence="3">The sequence shown here is derived from an EMBL/GenBank/DDBJ whole genome shotgun (WGS) entry which is preliminary data.</text>
</comment>
<organism evidence="3 4">
    <name type="scientific">Trichoglossum hirsutum</name>
    <dbReference type="NCBI Taxonomy" id="265104"/>
    <lineage>
        <taxon>Eukaryota</taxon>
        <taxon>Fungi</taxon>
        <taxon>Dikarya</taxon>
        <taxon>Ascomycota</taxon>
        <taxon>Pezizomycotina</taxon>
        <taxon>Geoglossomycetes</taxon>
        <taxon>Geoglossales</taxon>
        <taxon>Geoglossaceae</taxon>
        <taxon>Trichoglossum</taxon>
    </lineage>
</organism>
<dbReference type="EMBL" id="JAGHQM010000349">
    <property type="protein sequence ID" value="KAH0562446.1"/>
    <property type="molecule type" value="Genomic_DNA"/>
</dbReference>